<dbReference type="PANTHER" id="PTHR45436">
    <property type="entry name" value="SENSOR HISTIDINE KINASE YKOH"/>
    <property type="match status" value="1"/>
</dbReference>
<dbReference type="Gene3D" id="6.10.340.10">
    <property type="match status" value="1"/>
</dbReference>
<dbReference type="SMART" id="SM00388">
    <property type="entry name" value="HisKA"/>
    <property type="match status" value="1"/>
</dbReference>
<dbReference type="Pfam" id="PF00512">
    <property type="entry name" value="HisKA"/>
    <property type="match status" value="1"/>
</dbReference>
<dbReference type="EMBL" id="JBHSQE010000003">
    <property type="protein sequence ID" value="MFC6146141.1"/>
    <property type="molecule type" value="Genomic_DNA"/>
</dbReference>
<keyword evidence="8 11" id="KW-1133">Transmembrane helix</keyword>
<dbReference type="InterPro" id="IPR050428">
    <property type="entry name" value="TCS_sensor_his_kinase"/>
</dbReference>
<dbReference type="PROSITE" id="PS50109">
    <property type="entry name" value="HIS_KIN"/>
    <property type="match status" value="1"/>
</dbReference>
<dbReference type="InterPro" id="IPR036890">
    <property type="entry name" value="HATPase_C_sf"/>
</dbReference>
<dbReference type="Gene3D" id="3.30.565.10">
    <property type="entry name" value="Histidine kinase-like ATPase, C-terminal domain"/>
    <property type="match status" value="1"/>
</dbReference>
<evidence type="ECO:0000259" key="13">
    <source>
        <dbReference type="PROSITE" id="PS50885"/>
    </source>
</evidence>
<evidence type="ECO:0000256" key="7">
    <source>
        <dbReference type="ARBA" id="ARBA00022777"/>
    </source>
</evidence>
<accession>A0ABW1Q9S6</accession>
<proteinExistence type="predicted"/>
<keyword evidence="9" id="KW-0902">Two-component regulatory system</keyword>
<keyword evidence="7 14" id="KW-0418">Kinase</keyword>
<protein>
    <recommendedName>
        <fullName evidence="3">histidine kinase</fullName>
        <ecNumber evidence="3">2.7.13.3</ecNumber>
    </recommendedName>
</protein>
<comment type="caution">
    <text evidence="14">The sequence shown here is derived from an EMBL/GenBank/DDBJ whole genome shotgun (WGS) entry which is preliminary data.</text>
</comment>
<dbReference type="SMART" id="SM00304">
    <property type="entry name" value="HAMP"/>
    <property type="match status" value="1"/>
</dbReference>
<evidence type="ECO:0000256" key="4">
    <source>
        <dbReference type="ARBA" id="ARBA00022553"/>
    </source>
</evidence>
<dbReference type="InterPro" id="IPR004358">
    <property type="entry name" value="Sig_transdc_His_kin-like_C"/>
</dbReference>
<evidence type="ECO:0000256" key="10">
    <source>
        <dbReference type="ARBA" id="ARBA00023136"/>
    </source>
</evidence>
<dbReference type="SUPFAM" id="SSF47384">
    <property type="entry name" value="Homodimeric domain of signal transducing histidine kinase"/>
    <property type="match status" value="1"/>
</dbReference>
<evidence type="ECO:0000256" key="6">
    <source>
        <dbReference type="ARBA" id="ARBA00022692"/>
    </source>
</evidence>
<dbReference type="CDD" id="cd00075">
    <property type="entry name" value="HATPase"/>
    <property type="match status" value="1"/>
</dbReference>
<evidence type="ECO:0000256" key="9">
    <source>
        <dbReference type="ARBA" id="ARBA00023012"/>
    </source>
</evidence>
<feature type="transmembrane region" description="Helical" evidence="11">
    <location>
        <begin position="33"/>
        <end position="56"/>
    </location>
</feature>
<reference evidence="15" key="1">
    <citation type="journal article" date="2019" name="Int. J. Syst. Evol. Microbiol.">
        <title>The Global Catalogue of Microorganisms (GCM) 10K type strain sequencing project: providing services to taxonomists for standard genome sequencing and annotation.</title>
        <authorList>
            <consortium name="The Broad Institute Genomics Platform"/>
            <consortium name="The Broad Institute Genome Sequencing Center for Infectious Disease"/>
            <person name="Wu L."/>
            <person name="Ma J."/>
        </authorList>
    </citation>
    <scope>NUCLEOTIDE SEQUENCE [LARGE SCALE GENOMIC DNA]</scope>
    <source>
        <strain evidence="15">CCUG 51943</strain>
    </source>
</reference>
<dbReference type="PRINTS" id="PR00344">
    <property type="entry name" value="BCTRLSENSOR"/>
</dbReference>
<dbReference type="PANTHER" id="PTHR45436:SF5">
    <property type="entry name" value="SENSOR HISTIDINE KINASE TRCS"/>
    <property type="match status" value="1"/>
</dbReference>
<evidence type="ECO:0000256" key="8">
    <source>
        <dbReference type="ARBA" id="ARBA00022989"/>
    </source>
</evidence>
<evidence type="ECO:0000256" key="2">
    <source>
        <dbReference type="ARBA" id="ARBA00004236"/>
    </source>
</evidence>
<dbReference type="RefSeq" id="WP_377000453.1">
    <property type="nucleotide sequence ID" value="NZ_JBHSQE010000003.1"/>
</dbReference>
<dbReference type="GO" id="GO:0016301">
    <property type="term" value="F:kinase activity"/>
    <property type="evidence" value="ECO:0007669"/>
    <property type="project" value="UniProtKB-KW"/>
</dbReference>
<evidence type="ECO:0000256" key="5">
    <source>
        <dbReference type="ARBA" id="ARBA00022679"/>
    </source>
</evidence>
<organism evidence="14 15">
    <name type="scientific">Corynebacterium nasicanis</name>
    <dbReference type="NCBI Taxonomy" id="1448267"/>
    <lineage>
        <taxon>Bacteria</taxon>
        <taxon>Bacillati</taxon>
        <taxon>Actinomycetota</taxon>
        <taxon>Actinomycetes</taxon>
        <taxon>Mycobacteriales</taxon>
        <taxon>Corynebacteriaceae</taxon>
        <taxon>Corynebacterium</taxon>
    </lineage>
</organism>
<name>A0ABW1Q9S6_9CORY</name>
<feature type="transmembrane region" description="Helical" evidence="11">
    <location>
        <begin position="167"/>
        <end position="196"/>
    </location>
</feature>
<evidence type="ECO:0000313" key="14">
    <source>
        <dbReference type="EMBL" id="MFC6146141.1"/>
    </source>
</evidence>
<dbReference type="SUPFAM" id="SSF158472">
    <property type="entry name" value="HAMP domain-like"/>
    <property type="match status" value="1"/>
</dbReference>
<evidence type="ECO:0000259" key="12">
    <source>
        <dbReference type="PROSITE" id="PS50109"/>
    </source>
</evidence>
<comment type="subcellular location">
    <subcellularLocation>
        <location evidence="2">Cell membrane</location>
    </subcellularLocation>
</comment>
<keyword evidence="6 11" id="KW-0812">Transmembrane</keyword>
<evidence type="ECO:0000256" key="3">
    <source>
        <dbReference type="ARBA" id="ARBA00012438"/>
    </source>
</evidence>
<dbReference type="Pfam" id="PF02518">
    <property type="entry name" value="HATPase_c"/>
    <property type="match status" value="1"/>
</dbReference>
<gene>
    <name evidence="14" type="ORF">ACFPUZ_04900</name>
</gene>
<dbReference type="InterPro" id="IPR036097">
    <property type="entry name" value="HisK_dim/P_sf"/>
</dbReference>
<dbReference type="SMART" id="SM00387">
    <property type="entry name" value="HATPase_c"/>
    <property type="match status" value="1"/>
</dbReference>
<keyword evidence="10 11" id="KW-0472">Membrane</keyword>
<dbReference type="CDD" id="cd00082">
    <property type="entry name" value="HisKA"/>
    <property type="match status" value="1"/>
</dbReference>
<keyword evidence="15" id="KW-1185">Reference proteome</keyword>
<dbReference type="CDD" id="cd06225">
    <property type="entry name" value="HAMP"/>
    <property type="match status" value="1"/>
</dbReference>
<feature type="domain" description="HAMP" evidence="13">
    <location>
        <begin position="195"/>
        <end position="247"/>
    </location>
</feature>
<feature type="domain" description="Histidine kinase" evidence="12">
    <location>
        <begin position="255"/>
        <end position="472"/>
    </location>
</feature>
<dbReference type="Pfam" id="PF00672">
    <property type="entry name" value="HAMP"/>
    <property type="match status" value="1"/>
</dbReference>
<dbReference type="Proteomes" id="UP001596244">
    <property type="component" value="Unassembled WGS sequence"/>
</dbReference>
<dbReference type="InterPro" id="IPR003660">
    <property type="entry name" value="HAMP_dom"/>
</dbReference>
<dbReference type="InterPro" id="IPR005467">
    <property type="entry name" value="His_kinase_dom"/>
</dbReference>
<evidence type="ECO:0000256" key="11">
    <source>
        <dbReference type="SAM" id="Phobius"/>
    </source>
</evidence>
<keyword evidence="4" id="KW-0597">Phosphoprotein</keyword>
<evidence type="ECO:0000313" key="15">
    <source>
        <dbReference type="Proteomes" id="UP001596244"/>
    </source>
</evidence>
<dbReference type="PROSITE" id="PS50885">
    <property type="entry name" value="HAMP"/>
    <property type="match status" value="1"/>
</dbReference>
<evidence type="ECO:0000256" key="1">
    <source>
        <dbReference type="ARBA" id="ARBA00000085"/>
    </source>
</evidence>
<dbReference type="Gene3D" id="1.10.287.130">
    <property type="match status" value="1"/>
</dbReference>
<comment type="catalytic activity">
    <reaction evidence="1">
        <text>ATP + protein L-histidine = ADP + protein N-phospho-L-histidine.</text>
        <dbReference type="EC" id="2.7.13.3"/>
    </reaction>
</comment>
<dbReference type="SUPFAM" id="SSF55874">
    <property type="entry name" value="ATPase domain of HSP90 chaperone/DNA topoisomerase II/histidine kinase"/>
    <property type="match status" value="1"/>
</dbReference>
<dbReference type="EC" id="2.7.13.3" evidence="3"/>
<dbReference type="InterPro" id="IPR003661">
    <property type="entry name" value="HisK_dim/P_dom"/>
</dbReference>
<dbReference type="InterPro" id="IPR003594">
    <property type="entry name" value="HATPase_dom"/>
</dbReference>
<keyword evidence="5" id="KW-0808">Transferase</keyword>
<sequence>MILRRRATVAPSADAAPSATELRDERTTLRWRLALLTFAVVAFAVGLMTFLTYLTVSRTLTAGVDHDLEQLSGVLLEQSLDPFYLTNLNAEIQQFKMYNPETRVAISPPGWSFSRGDAIPVGGDLRGHLDHTSPVYRTVGGERIMSRSDSLGTTIVLARDMSGTHQLITSLGTVLLAITALGTMLAIAAGLVVAATGLAPLKRLQRAVDYVADTDDLRPIAVQGNDEVAQLTTSFNAMLGALQESRTRQSQLVADAGHELKTPLTSMRTNIELLMLLNQPGAADRISASDRQDLERDVMAQMTELSTLIGDLVDLAREDAAEITVESVELDEVIASSLARVRRRRPDLEFDVHMIPWRLTGDQFSLGRATLNLLDNAAKWSPPGAVVRVRMIPLANDRVQLTVADSGPGIRPEDRERVFERFYRAPEARSQPGSGLGLAIVKQTLVRHGGSVWVEEAPGGGALVVAELPGHPQPAASR</sequence>